<dbReference type="InterPro" id="IPR009057">
    <property type="entry name" value="Homeodomain-like_sf"/>
</dbReference>
<dbReference type="PANTHER" id="PTHR43479">
    <property type="entry name" value="ACREF/ENVCD OPERON REPRESSOR-RELATED"/>
    <property type="match status" value="1"/>
</dbReference>
<keyword evidence="6" id="KW-1185">Reference proteome</keyword>
<keyword evidence="1" id="KW-0678">Repressor</keyword>
<dbReference type="PROSITE" id="PS50977">
    <property type="entry name" value="HTH_TETR_2"/>
    <property type="match status" value="1"/>
</dbReference>
<dbReference type="RefSeq" id="WP_354471162.1">
    <property type="nucleotide sequence ID" value="NZ_JBEPSB010000003.1"/>
</dbReference>
<dbReference type="PANTHER" id="PTHR43479:SF11">
    <property type="entry name" value="ACREF_ENVCD OPERON REPRESSOR-RELATED"/>
    <property type="match status" value="1"/>
</dbReference>
<dbReference type="EMBL" id="JBEPSB010000003">
    <property type="protein sequence ID" value="MET4559941.1"/>
    <property type="molecule type" value="Genomic_DNA"/>
</dbReference>
<proteinExistence type="predicted"/>
<keyword evidence="2 3" id="KW-0238">DNA-binding</keyword>
<feature type="domain" description="HTH tetR-type" evidence="4">
    <location>
        <begin position="17"/>
        <end position="77"/>
    </location>
</feature>
<dbReference type="InterPro" id="IPR001647">
    <property type="entry name" value="HTH_TetR"/>
</dbReference>
<reference evidence="5 6" key="1">
    <citation type="submission" date="2024-06" db="EMBL/GenBank/DDBJ databases">
        <title>Sorghum-associated microbial communities from plants grown in Nebraska, USA.</title>
        <authorList>
            <person name="Schachtman D."/>
        </authorList>
    </citation>
    <scope>NUCLEOTIDE SEQUENCE [LARGE SCALE GENOMIC DNA]</scope>
    <source>
        <strain evidence="5 6">736</strain>
    </source>
</reference>
<evidence type="ECO:0000259" key="4">
    <source>
        <dbReference type="PROSITE" id="PS50977"/>
    </source>
</evidence>
<accession>A0ABV2PGM9</accession>
<name>A0ABV2PGM9_9BACI</name>
<evidence type="ECO:0000313" key="6">
    <source>
        <dbReference type="Proteomes" id="UP001549363"/>
    </source>
</evidence>
<organism evidence="5 6">
    <name type="scientific">Lysinibacillus parviboronicapiens</name>
    <dbReference type="NCBI Taxonomy" id="436516"/>
    <lineage>
        <taxon>Bacteria</taxon>
        <taxon>Bacillati</taxon>
        <taxon>Bacillota</taxon>
        <taxon>Bacilli</taxon>
        <taxon>Bacillales</taxon>
        <taxon>Bacillaceae</taxon>
        <taxon>Lysinibacillus</taxon>
    </lineage>
</organism>
<gene>
    <name evidence="5" type="ORF">ABIA69_001084</name>
</gene>
<dbReference type="SUPFAM" id="SSF46689">
    <property type="entry name" value="Homeodomain-like"/>
    <property type="match status" value="1"/>
</dbReference>
<sequence length="204" mass="23732">MEEKEIQTFSKREQKKQLNRQNIINAAIQLFSSKPFSEVSMRAIAKDANVSPGLIYQYFDDQQHLFMTAFKIESTNLLNALRQTIEIQDDQLAVIARKYIDYMFRHDNLYQMMTYFMLENDHHGSVSAGLRNITDDLFAIFREALSKHLPEKQLKSAAQLFFASLNGILITYKNLPGRSQEATWQHIEHLVEVLVATIKRAYPE</sequence>
<dbReference type="InterPro" id="IPR050624">
    <property type="entry name" value="HTH-type_Tx_Regulator"/>
</dbReference>
<evidence type="ECO:0000313" key="5">
    <source>
        <dbReference type="EMBL" id="MET4559941.1"/>
    </source>
</evidence>
<evidence type="ECO:0000256" key="2">
    <source>
        <dbReference type="ARBA" id="ARBA00023125"/>
    </source>
</evidence>
<dbReference type="Pfam" id="PF00440">
    <property type="entry name" value="TetR_N"/>
    <property type="match status" value="1"/>
</dbReference>
<dbReference type="SUPFAM" id="SSF48498">
    <property type="entry name" value="Tetracyclin repressor-like, C-terminal domain"/>
    <property type="match status" value="1"/>
</dbReference>
<evidence type="ECO:0000256" key="3">
    <source>
        <dbReference type="PROSITE-ProRule" id="PRU00335"/>
    </source>
</evidence>
<feature type="DNA-binding region" description="H-T-H motif" evidence="3">
    <location>
        <begin position="40"/>
        <end position="59"/>
    </location>
</feature>
<protein>
    <submittedName>
        <fullName evidence="5">AcrR family transcriptional regulator</fullName>
    </submittedName>
</protein>
<dbReference type="Gene3D" id="1.10.357.10">
    <property type="entry name" value="Tetracycline Repressor, domain 2"/>
    <property type="match status" value="1"/>
</dbReference>
<dbReference type="Proteomes" id="UP001549363">
    <property type="component" value="Unassembled WGS sequence"/>
</dbReference>
<comment type="caution">
    <text evidence="5">The sequence shown here is derived from an EMBL/GenBank/DDBJ whole genome shotgun (WGS) entry which is preliminary data.</text>
</comment>
<dbReference type="InterPro" id="IPR036271">
    <property type="entry name" value="Tet_transcr_reg_TetR-rel_C_sf"/>
</dbReference>
<evidence type="ECO:0000256" key="1">
    <source>
        <dbReference type="ARBA" id="ARBA00022491"/>
    </source>
</evidence>
<dbReference type="PRINTS" id="PR00455">
    <property type="entry name" value="HTHTETR"/>
</dbReference>